<comment type="similarity">
    <text evidence="4">Belongs to the BPG-independent phosphoglycerate mutase family. A-PGAM subfamily.</text>
</comment>
<dbReference type="Pfam" id="PF01676">
    <property type="entry name" value="Metalloenzyme"/>
    <property type="match status" value="1"/>
</dbReference>
<dbReference type="NCBIfam" id="TIGR00306">
    <property type="entry name" value="apgM"/>
    <property type="match status" value="1"/>
</dbReference>
<keyword evidence="5" id="KW-0324">Glycolysis</keyword>
<comment type="pathway">
    <text evidence="3">Carbohydrate degradation.</text>
</comment>
<evidence type="ECO:0000256" key="3">
    <source>
        <dbReference type="ARBA" id="ARBA00004921"/>
    </source>
</evidence>
<dbReference type="CDD" id="cd16011">
    <property type="entry name" value="iPGM_like"/>
    <property type="match status" value="1"/>
</dbReference>
<dbReference type="Gene3D" id="3.40.720.10">
    <property type="entry name" value="Alkaline Phosphatase, subunit A"/>
    <property type="match status" value="1"/>
</dbReference>
<gene>
    <name evidence="7" type="ORF">NSPZN2_11505</name>
</gene>
<dbReference type="Pfam" id="PF10143">
    <property type="entry name" value="PhosphMutase"/>
    <property type="match status" value="1"/>
</dbReference>
<dbReference type="Proteomes" id="UP000675880">
    <property type="component" value="Unassembled WGS sequence"/>
</dbReference>
<dbReference type="InterPro" id="IPR004456">
    <property type="entry name" value="Pglycerate_mutase_ApgM"/>
</dbReference>
<dbReference type="RefSeq" id="WP_213041238.1">
    <property type="nucleotide sequence ID" value="NZ_CAJNBJ010000001.1"/>
</dbReference>
<evidence type="ECO:0000256" key="5">
    <source>
        <dbReference type="ARBA" id="ARBA00023152"/>
    </source>
</evidence>
<dbReference type="InterPro" id="IPR006124">
    <property type="entry name" value="Metalloenzyme"/>
</dbReference>
<sequence length="416" mass="43970">MKYLILHADGMADLACAELGGNTPLQAASTPFLDHIAQRGEVGLLSLPSDAGAAGSDVTSVAVLGYDPKKYYPGPGPLEAAGLGVTVGEQDVVFRCTMVTVRGESSTGVKDRAADIKKLGPHVVMEDATAGLIDTEQARELLDAVNEQLGSESIQFYPGSGHRHLMVWVGGKSRAACVDPQELVGRSIAEALPNGDGADVLRKIMDASFVILRDHPVNEEREADGLKPANCLWLWGQGRAPLWPPLPERYQVSGVVISPSDVHRGVGLCAGLDAAELPVDGGEEAEKFSACVTAVTQELAKRDFVYLHAGLSDDVLHATNVQDKVRAIERFDTQVVGPVLAALAKYPAHRLLIVCDPGLSRGHGAAAPPILYALCDSAAAPQSGATTRFHEQDKTIAGSAPRDATKLMIRLFPRGA</sequence>
<feature type="domain" description="Metalloenzyme" evidence="6">
    <location>
        <begin position="1"/>
        <end position="356"/>
    </location>
</feature>
<dbReference type="InterPro" id="IPR017850">
    <property type="entry name" value="Alkaline_phosphatase_core_sf"/>
</dbReference>
<dbReference type="PANTHER" id="PTHR31209:SF4">
    <property type="entry name" value="2,3-BISPHOSPHOGLYCERATE-INDEPENDENT PHOSPHOGLYCERATE MUTASE"/>
    <property type="match status" value="1"/>
</dbReference>
<proteinExistence type="inferred from homology"/>
<evidence type="ECO:0000256" key="4">
    <source>
        <dbReference type="ARBA" id="ARBA00005524"/>
    </source>
</evidence>
<accession>A0ABM8QVA2</accession>
<dbReference type="PANTHER" id="PTHR31209">
    <property type="entry name" value="COFACTOR-INDEPENDENT PHOSPHOGLYCERATE MUTASE"/>
    <property type="match status" value="1"/>
</dbReference>
<dbReference type="PIRSF" id="PIRSF006392">
    <property type="entry name" value="IPGAM_arch"/>
    <property type="match status" value="1"/>
</dbReference>
<evidence type="ECO:0000313" key="7">
    <source>
        <dbReference type="EMBL" id="CAE6717087.1"/>
    </source>
</evidence>
<dbReference type="SUPFAM" id="SSF53649">
    <property type="entry name" value="Alkaline phosphatase-like"/>
    <property type="match status" value="1"/>
</dbReference>
<protein>
    <submittedName>
        <fullName evidence="7">Phosphoglycerate mutase</fullName>
    </submittedName>
</protein>
<comment type="caution">
    <text evidence="7">The sequence shown here is derived from an EMBL/GenBank/DDBJ whole genome shotgun (WGS) entry which is preliminary data.</text>
</comment>
<name>A0ABM8QVA2_9BACT</name>
<dbReference type="EMBL" id="CAJNBJ010000001">
    <property type="protein sequence ID" value="CAE6717087.1"/>
    <property type="molecule type" value="Genomic_DNA"/>
</dbReference>
<comment type="catalytic activity">
    <reaction evidence="1">
        <text>(2R)-2-phosphoglycerate = (2R)-3-phosphoglycerate</text>
        <dbReference type="Rhea" id="RHEA:15901"/>
        <dbReference type="ChEBI" id="CHEBI:58272"/>
        <dbReference type="ChEBI" id="CHEBI:58289"/>
        <dbReference type="EC" id="5.4.2.12"/>
    </reaction>
</comment>
<evidence type="ECO:0000313" key="8">
    <source>
        <dbReference type="Proteomes" id="UP000675880"/>
    </source>
</evidence>
<comment type="function">
    <text evidence="2">Catalyzes the interconversion of 2-phosphoglycerate and 3-phosphoglycerate.</text>
</comment>
<evidence type="ECO:0000256" key="2">
    <source>
        <dbReference type="ARBA" id="ARBA00002315"/>
    </source>
</evidence>
<dbReference type="InterPro" id="IPR042253">
    <property type="entry name" value="Pglycerate_mutase_ApgM_sf"/>
</dbReference>
<organism evidence="7 8">
    <name type="scientific">Nitrospira defluvii</name>
    <dbReference type="NCBI Taxonomy" id="330214"/>
    <lineage>
        <taxon>Bacteria</taxon>
        <taxon>Pseudomonadati</taxon>
        <taxon>Nitrospirota</taxon>
        <taxon>Nitrospiria</taxon>
        <taxon>Nitrospirales</taxon>
        <taxon>Nitrospiraceae</taxon>
        <taxon>Nitrospira</taxon>
    </lineage>
</organism>
<dbReference type="Gene3D" id="3.30.70.2130">
    <property type="entry name" value="Metalloenzyme domain"/>
    <property type="match status" value="1"/>
</dbReference>
<evidence type="ECO:0000259" key="6">
    <source>
        <dbReference type="Pfam" id="PF01676"/>
    </source>
</evidence>
<evidence type="ECO:0000256" key="1">
    <source>
        <dbReference type="ARBA" id="ARBA00000370"/>
    </source>
</evidence>
<reference evidence="7 8" key="1">
    <citation type="submission" date="2021-02" db="EMBL/GenBank/DDBJ databases">
        <authorList>
            <person name="Han P."/>
        </authorList>
    </citation>
    <scope>NUCLEOTIDE SEQUENCE [LARGE SCALE GENOMIC DNA]</scope>
    <source>
        <strain evidence="7">Candidatus Nitrospira sp. ZN2</strain>
    </source>
</reference>
<keyword evidence="8" id="KW-1185">Reference proteome</keyword>